<keyword evidence="14" id="KW-0051">Antiviral defense</keyword>
<dbReference type="EMBL" id="VCAU01000044">
    <property type="protein sequence ID" value="KAF9888704.1"/>
    <property type="molecule type" value="Genomic_DNA"/>
</dbReference>
<evidence type="ECO:0000259" key="22">
    <source>
        <dbReference type="PROSITE" id="PS51192"/>
    </source>
</evidence>
<dbReference type="GO" id="GO:0046872">
    <property type="term" value="F:metal ion binding"/>
    <property type="evidence" value="ECO:0007669"/>
    <property type="project" value="UniProtKB-KW"/>
</dbReference>
<dbReference type="PANTHER" id="PTHR14950:SF62">
    <property type="entry name" value="DICER-LIKE PROTEIN 1"/>
    <property type="match status" value="1"/>
</dbReference>
<feature type="domain" description="RNase III" evidence="20">
    <location>
        <begin position="978"/>
        <end position="1138"/>
    </location>
</feature>
<keyword evidence="13 18" id="KW-0694">RNA-binding</keyword>
<dbReference type="Pfam" id="PF00636">
    <property type="entry name" value="Ribonuclease_3"/>
    <property type="match status" value="2"/>
</dbReference>
<dbReference type="Pfam" id="PF24995">
    <property type="entry name" value="DSRM_2"/>
    <property type="match status" value="1"/>
</dbReference>
<dbReference type="Gene3D" id="1.10.1520.10">
    <property type="entry name" value="Ribonuclease III domain"/>
    <property type="match status" value="2"/>
</dbReference>
<feature type="domain" description="Helicase ATP-binding" evidence="22">
    <location>
        <begin position="86"/>
        <end position="245"/>
    </location>
</feature>
<comment type="similarity">
    <text evidence="17 18">Belongs to the helicase family. Dicer subfamily.</text>
</comment>
<keyword evidence="15" id="KW-0464">Manganese</keyword>
<feature type="region of interest" description="Disordered" evidence="19">
    <location>
        <begin position="1"/>
        <end position="26"/>
    </location>
</feature>
<comment type="caution">
    <text evidence="25">The sequence shown here is derived from an EMBL/GenBank/DDBJ whole genome shotgun (WGS) entry which is preliminary data.</text>
</comment>
<feature type="domain" description="Dicer dsRNA-binding fold" evidence="24">
    <location>
        <begin position="582"/>
        <end position="678"/>
    </location>
</feature>
<dbReference type="FunFam" id="1.10.1520.10:FF:000015">
    <property type="entry name" value="Dicer-like protein 1"/>
    <property type="match status" value="1"/>
</dbReference>
<evidence type="ECO:0000256" key="4">
    <source>
        <dbReference type="ARBA" id="ARBA00022721"/>
    </source>
</evidence>
<dbReference type="PROSITE" id="PS50142">
    <property type="entry name" value="RNASE_3_2"/>
    <property type="match status" value="2"/>
</dbReference>
<reference evidence="25" key="1">
    <citation type="journal article" date="2019" name="Beilstein J. Org. Chem.">
        <title>Nanangenines: drimane sesquiterpenoids as the dominant metabolite cohort of a novel Australian fungus, Aspergillus nanangensis.</title>
        <authorList>
            <person name="Lacey H.J."/>
            <person name="Gilchrist C.L.M."/>
            <person name="Crombie A."/>
            <person name="Kalaitzis J.A."/>
            <person name="Vuong D."/>
            <person name="Rutledge P.J."/>
            <person name="Turner P."/>
            <person name="Pitt J.I."/>
            <person name="Lacey E."/>
            <person name="Chooi Y.H."/>
            <person name="Piggott A.M."/>
        </authorList>
    </citation>
    <scope>NUCLEOTIDE SEQUENCE</scope>
    <source>
        <strain evidence="25">MST-FP2251</strain>
    </source>
</reference>
<dbReference type="GO" id="GO:0005524">
    <property type="term" value="F:ATP binding"/>
    <property type="evidence" value="ECO:0007669"/>
    <property type="project" value="UniProtKB-KW"/>
</dbReference>
<keyword evidence="5" id="KW-0479">Metal-binding</keyword>
<keyword evidence="7" id="KW-0547">Nucleotide-binding</keyword>
<dbReference type="Pfam" id="PF04851">
    <property type="entry name" value="ResIII"/>
    <property type="match status" value="1"/>
</dbReference>
<evidence type="ECO:0000256" key="1">
    <source>
        <dbReference type="ARBA" id="ARBA00001936"/>
    </source>
</evidence>
<evidence type="ECO:0000256" key="10">
    <source>
        <dbReference type="ARBA" id="ARBA00022833"/>
    </source>
</evidence>
<dbReference type="InterPro" id="IPR006935">
    <property type="entry name" value="Helicase/UvrB_N"/>
</dbReference>
<dbReference type="CDD" id="cd18034">
    <property type="entry name" value="DEXHc_dicer"/>
    <property type="match status" value="1"/>
</dbReference>
<dbReference type="PROSITE" id="PS51327">
    <property type="entry name" value="DICER_DSRBF"/>
    <property type="match status" value="1"/>
</dbReference>
<dbReference type="GO" id="GO:0003677">
    <property type="term" value="F:DNA binding"/>
    <property type="evidence" value="ECO:0007669"/>
    <property type="project" value="InterPro"/>
</dbReference>
<evidence type="ECO:0000256" key="18">
    <source>
        <dbReference type="PROSITE-ProRule" id="PRU00657"/>
    </source>
</evidence>
<dbReference type="InterPro" id="IPR027417">
    <property type="entry name" value="P-loop_NTPase"/>
</dbReference>
<evidence type="ECO:0000259" key="21">
    <source>
        <dbReference type="PROSITE" id="PS50821"/>
    </source>
</evidence>
<evidence type="ECO:0000256" key="17">
    <source>
        <dbReference type="ARBA" id="ARBA00035116"/>
    </source>
</evidence>
<keyword evidence="4" id="KW-0930">Antiviral protein</keyword>
<dbReference type="InterPro" id="IPR001650">
    <property type="entry name" value="Helicase_C-like"/>
</dbReference>
<gene>
    <name evidence="25" type="primary">DCL1</name>
    <name evidence="25" type="ORF">FE257_008462</name>
</gene>
<dbReference type="PROSITE" id="PS51194">
    <property type="entry name" value="HELICASE_CTER"/>
    <property type="match status" value="1"/>
</dbReference>
<dbReference type="Proteomes" id="UP001194746">
    <property type="component" value="Unassembled WGS sequence"/>
</dbReference>
<feature type="domain" description="PAZ" evidence="21">
    <location>
        <begin position="827"/>
        <end position="955"/>
    </location>
</feature>
<name>A0AAD4GSP2_ASPNN</name>
<evidence type="ECO:0000259" key="20">
    <source>
        <dbReference type="PROSITE" id="PS50142"/>
    </source>
</evidence>
<dbReference type="SMART" id="SM00487">
    <property type="entry name" value="DEXDc"/>
    <property type="match status" value="1"/>
</dbReference>
<dbReference type="Gene3D" id="3.30.160.380">
    <property type="entry name" value="Dicer dimerisation domain"/>
    <property type="match status" value="1"/>
</dbReference>
<dbReference type="CDD" id="cd18802">
    <property type="entry name" value="SF2_C_dicer"/>
    <property type="match status" value="1"/>
</dbReference>
<evidence type="ECO:0000256" key="15">
    <source>
        <dbReference type="ARBA" id="ARBA00023211"/>
    </source>
</evidence>
<sequence length="1472" mass="167569">MSSPIEDHENSESDRSEVHLAPDGPLERRLRQNAKFQSLLSIHAQKQPDLKSSSADIPVEGAPISYLIAKKNVEGKLYPREYQVELFERAKSQNTIAVLDTGSGKTLIAVLLLKHTLENELIDRVHVLRNNLDQKIAHFFGAMHVDLWGKAVWERHFADHMVVVCTAEILCQCLLNAHITMNRINLLIFDEAHHTKKDHPYARIIKDSYLKTLSSNRPRIFGMTASPIDTKGDVLEAVQKLEALLDSKVATTSNLTGLRQIVSRPKEEVWTYEKLDQPFSTELYRTMDDRFGNISALEPVFRFAREASCELGKWCSDRVWMSALSDEILPKLQSHIGKHTSSHGSYQEEQDSIQDVKRVKEANHVAKTFLLNSPLLPEELSSKVRLLHKRLSEHFGHPTETKCIIFTQKRYTAKVLFDLFAASQIPHLRPGLLIGVRSSDRLGMNVTFRQQIIALVKFRSGEINCLFATSVAEEGLDIPDCNLVVRFDLYDTLIQYVQSRGRARHIDSTFATMVEQYNCRHEARLLEVQDAEKMMRSLCETLPEDRVLRASDEDIKSLLEEESGKRTFTIKSTGAKLTYHSAITVLSRYASSLVSVTLEQYENDTLAQVAYIVIPTNDAFVCEVIMPEKSPIRGLTGSPAMKKSTAKQSAAFDACLLLRKNRLLDENFNSVYQKRRPAMRNAKLAIIGKHTTQYSMLTKPSFWSEQAGTIPYELYGTVIWLKPLNTLVREHGSLVLLSREILPHFPPFPLFLDKDIETTVLSMPLAQGIQVSAEEFSYLTTFTLRLFRDIFRKTYDREPEKLPYWLAPGLSPVYEEGTSLKDSIDWGLLTTVQENDEIVFQIDKDPNLSIDRFVFDRWDGRYRYFTLSVDGALRPSSSPPSYVPRRRYMENIMDYSISLSKNSRAKFFSKCNWNQPVFQAELAPIKRNFLDKMVDEDRKLETMCVVCLEPLTISAISAPIAASCLTFPAIMTRFDSYLIALEACQQLELDIKPKYALEAFTKDSDNSEDHRAEQLHVQRGMGKNYERLEFLGDCFLKMATSISLFTQHPDDDEFDYHVNRMCLICNRNLFNSAVKQKLFRFIRSRGFSRNTWYPEGLTLLQGRDPTKKSSAERSHALAEKTIADVCEAIIGASLLSGGFDNRFDMAVKAVSALVDHPNHNAACWKDYTKFYSIPRYQGQNPNGFEIDLSFRIKEKLGYQFKYPRLLHSAFTHPSYPSAWTTVPCYQRLEFLGDSLLDMVCVENLFHRFPDQDPQWLTEHKMAMVSNKFLGALAVRLELHTHLKHFSGPLQSQITHYAEEIQSIADQGDVAMDYWTEVKDPPKCLPDMVEAYMGAIFVDSNFDFQVIEAFFHSHIKPFFVDMSIYDTFANKHPTTFLHNKLVNEYGCTNYCLKAGEVPTGDKEPATVLAVVIVHDTVIAEGTASSGRYAKVKASEKALAELTGVDRPKYRQRYGCDCGTPNNAPDVEEAGTAI</sequence>
<dbReference type="InterPro" id="IPR000999">
    <property type="entry name" value="RNase_III_dom"/>
</dbReference>
<dbReference type="GO" id="GO:0004525">
    <property type="term" value="F:ribonuclease III activity"/>
    <property type="evidence" value="ECO:0007669"/>
    <property type="project" value="InterPro"/>
</dbReference>
<dbReference type="FunFam" id="1.10.1520.10:FF:000026">
    <property type="entry name" value="Dicer-like protein 1"/>
    <property type="match status" value="1"/>
</dbReference>
<comment type="function">
    <text evidence="16">Dicer-like endonuclease involved in cleaving double-stranded RNA in the RNA interference (RNAi) pathway. Produces 21 to 25 bp dsRNAs (siRNAs) which target the selective destruction of homologous RNAs leading to sequence-specific suppression of gene expression, called post-transcriptional gene silencing (PTGS). Part of a broad host defense response against viral infection and transposons.</text>
</comment>
<keyword evidence="8" id="KW-0378">Hydrolase</keyword>
<evidence type="ECO:0000256" key="11">
    <source>
        <dbReference type="ARBA" id="ARBA00022840"/>
    </source>
</evidence>
<dbReference type="GO" id="GO:0050688">
    <property type="term" value="P:regulation of defense response to virus"/>
    <property type="evidence" value="ECO:0007669"/>
    <property type="project" value="UniProtKB-KW"/>
</dbReference>
<evidence type="ECO:0000256" key="2">
    <source>
        <dbReference type="ARBA" id="ARBA00001946"/>
    </source>
</evidence>
<keyword evidence="11" id="KW-0067">ATP-binding</keyword>
<evidence type="ECO:0000256" key="6">
    <source>
        <dbReference type="ARBA" id="ARBA00022737"/>
    </source>
</evidence>
<dbReference type="InterPro" id="IPR005034">
    <property type="entry name" value="Dicer_dimerisation"/>
</dbReference>
<organism evidence="25 26">
    <name type="scientific">Aspergillus nanangensis</name>
    <dbReference type="NCBI Taxonomy" id="2582783"/>
    <lineage>
        <taxon>Eukaryota</taxon>
        <taxon>Fungi</taxon>
        <taxon>Dikarya</taxon>
        <taxon>Ascomycota</taxon>
        <taxon>Pezizomycotina</taxon>
        <taxon>Eurotiomycetes</taxon>
        <taxon>Eurotiomycetidae</taxon>
        <taxon>Eurotiales</taxon>
        <taxon>Aspergillaceae</taxon>
        <taxon>Aspergillus</taxon>
        <taxon>Aspergillus subgen. Circumdati</taxon>
    </lineage>
</organism>
<dbReference type="InterPro" id="IPR038248">
    <property type="entry name" value="Dicer_dimer_sf"/>
</dbReference>
<dbReference type="GO" id="GO:0005737">
    <property type="term" value="C:cytoplasm"/>
    <property type="evidence" value="ECO:0007669"/>
    <property type="project" value="TreeGrafter"/>
</dbReference>
<evidence type="ECO:0000256" key="13">
    <source>
        <dbReference type="ARBA" id="ARBA00022884"/>
    </source>
</evidence>
<evidence type="ECO:0000256" key="9">
    <source>
        <dbReference type="ARBA" id="ARBA00022806"/>
    </source>
</evidence>
<evidence type="ECO:0000256" key="7">
    <source>
        <dbReference type="ARBA" id="ARBA00022741"/>
    </source>
</evidence>
<evidence type="ECO:0000256" key="14">
    <source>
        <dbReference type="ARBA" id="ARBA00023118"/>
    </source>
</evidence>
<dbReference type="GO" id="GO:0004386">
    <property type="term" value="F:helicase activity"/>
    <property type="evidence" value="ECO:0007669"/>
    <property type="project" value="UniProtKB-KW"/>
</dbReference>
<evidence type="ECO:0000256" key="8">
    <source>
        <dbReference type="ARBA" id="ARBA00022801"/>
    </source>
</evidence>
<dbReference type="GO" id="GO:0051607">
    <property type="term" value="P:defense response to virus"/>
    <property type="evidence" value="ECO:0007669"/>
    <property type="project" value="UniProtKB-KW"/>
</dbReference>
<accession>A0AAD4GSP2</accession>
<protein>
    <recommendedName>
        <fullName evidence="3">Dicer-like protein 1</fullName>
    </recommendedName>
</protein>
<dbReference type="PROSITE" id="PS00517">
    <property type="entry name" value="RNASE_3_1"/>
    <property type="match status" value="1"/>
</dbReference>
<evidence type="ECO:0000313" key="26">
    <source>
        <dbReference type="Proteomes" id="UP001194746"/>
    </source>
</evidence>
<dbReference type="PANTHER" id="PTHR14950">
    <property type="entry name" value="DICER-RELATED"/>
    <property type="match status" value="1"/>
</dbReference>
<comment type="cofactor">
    <cofactor evidence="2">
        <name>Mg(2+)</name>
        <dbReference type="ChEBI" id="CHEBI:18420"/>
    </cofactor>
</comment>
<evidence type="ECO:0000256" key="5">
    <source>
        <dbReference type="ARBA" id="ARBA00022723"/>
    </source>
</evidence>
<dbReference type="GO" id="GO:0003723">
    <property type="term" value="F:RNA binding"/>
    <property type="evidence" value="ECO:0007669"/>
    <property type="project" value="UniProtKB-UniRule"/>
</dbReference>
<feature type="domain" description="Helicase C-terminal" evidence="23">
    <location>
        <begin position="379"/>
        <end position="563"/>
    </location>
</feature>
<comment type="cofactor">
    <cofactor evidence="1">
        <name>Mn(2+)</name>
        <dbReference type="ChEBI" id="CHEBI:29035"/>
    </cofactor>
</comment>
<feature type="domain" description="RNase III" evidence="20">
    <location>
        <begin position="1189"/>
        <end position="1340"/>
    </location>
</feature>
<dbReference type="Pfam" id="PF00271">
    <property type="entry name" value="Helicase_C"/>
    <property type="match status" value="1"/>
</dbReference>
<dbReference type="SUPFAM" id="SSF52540">
    <property type="entry name" value="P-loop containing nucleoside triphosphate hydrolases"/>
    <property type="match status" value="1"/>
</dbReference>
<dbReference type="SUPFAM" id="SSF69065">
    <property type="entry name" value="RNase III domain-like"/>
    <property type="match status" value="2"/>
</dbReference>
<keyword evidence="26" id="KW-1185">Reference proteome</keyword>
<dbReference type="GO" id="GO:0005634">
    <property type="term" value="C:nucleus"/>
    <property type="evidence" value="ECO:0007669"/>
    <property type="project" value="TreeGrafter"/>
</dbReference>
<evidence type="ECO:0000313" key="25">
    <source>
        <dbReference type="EMBL" id="KAF9888704.1"/>
    </source>
</evidence>
<keyword evidence="12" id="KW-0460">Magnesium</keyword>
<keyword evidence="6" id="KW-0677">Repeat</keyword>
<keyword evidence="10" id="KW-0862">Zinc</keyword>
<dbReference type="Pfam" id="PF03368">
    <property type="entry name" value="Dicer_dimer"/>
    <property type="match status" value="1"/>
</dbReference>
<evidence type="ECO:0000259" key="24">
    <source>
        <dbReference type="PROSITE" id="PS51327"/>
    </source>
</evidence>
<proteinExistence type="inferred from homology"/>
<dbReference type="PROSITE" id="PS51192">
    <property type="entry name" value="HELICASE_ATP_BIND_1"/>
    <property type="match status" value="1"/>
</dbReference>
<dbReference type="SUPFAM" id="SSF54768">
    <property type="entry name" value="dsRNA-binding domain-like"/>
    <property type="match status" value="1"/>
</dbReference>
<dbReference type="InterPro" id="IPR056755">
    <property type="entry name" value="DSRM_2"/>
</dbReference>
<evidence type="ECO:0000259" key="23">
    <source>
        <dbReference type="PROSITE" id="PS51194"/>
    </source>
</evidence>
<keyword evidence="9" id="KW-0347">Helicase</keyword>
<dbReference type="GO" id="GO:0030422">
    <property type="term" value="P:siRNA processing"/>
    <property type="evidence" value="ECO:0007669"/>
    <property type="project" value="TreeGrafter"/>
</dbReference>
<dbReference type="SMART" id="SM00490">
    <property type="entry name" value="HELICc"/>
    <property type="match status" value="1"/>
</dbReference>
<dbReference type="InterPro" id="IPR003100">
    <property type="entry name" value="PAZ_dom"/>
</dbReference>
<evidence type="ECO:0000256" key="19">
    <source>
        <dbReference type="SAM" id="MobiDB-lite"/>
    </source>
</evidence>
<dbReference type="InterPro" id="IPR036389">
    <property type="entry name" value="RNase_III_sf"/>
</dbReference>
<dbReference type="SMART" id="SM00535">
    <property type="entry name" value="RIBOc"/>
    <property type="match status" value="2"/>
</dbReference>
<dbReference type="FunFam" id="3.40.50.300:FF:001669">
    <property type="entry name" value="Dicer-like protein 1"/>
    <property type="match status" value="1"/>
</dbReference>
<dbReference type="CDD" id="cd00593">
    <property type="entry name" value="RIBOc"/>
    <property type="match status" value="2"/>
</dbReference>
<evidence type="ECO:0000256" key="12">
    <source>
        <dbReference type="ARBA" id="ARBA00022842"/>
    </source>
</evidence>
<reference evidence="25" key="2">
    <citation type="submission" date="2020-02" db="EMBL/GenBank/DDBJ databases">
        <authorList>
            <person name="Gilchrist C.L.M."/>
            <person name="Chooi Y.-H."/>
        </authorList>
    </citation>
    <scope>NUCLEOTIDE SEQUENCE</scope>
    <source>
        <strain evidence="25">MST-FP2251</strain>
    </source>
</reference>
<evidence type="ECO:0000256" key="3">
    <source>
        <dbReference type="ARBA" id="ARBA00020797"/>
    </source>
</evidence>
<dbReference type="InterPro" id="IPR014001">
    <property type="entry name" value="Helicase_ATP-bd"/>
</dbReference>
<dbReference type="PROSITE" id="PS50821">
    <property type="entry name" value="PAZ"/>
    <property type="match status" value="1"/>
</dbReference>
<dbReference type="Gene3D" id="3.40.50.300">
    <property type="entry name" value="P-loop containing nucleotide triphosphate hydrolases"/>
    <property type="match status" value="2"/>
</dbReference>
<evidence type="ECO:0000256" key="16">
    <source>
        <dbReference type="ARBA" id="ARBA00025403"/>
    </source>
</evidence>